<name>A0A7D5ZBZ3_9HYPO</name>
<evidence type="ECO:0000313" key="2">
    <source>
        <dbReference type="EMBL" id="QLI74386.1"/>
    </source>
</evidence>
<accession>A0A7D5ZBZ3</accession>
<dbReference type="AlphaFoldDB" id="A0A7D5ZBZ3"/>
<sequence>MYLKNLLLLASAAIGAIAQYDDGFYNEVQYDNFEDDFATSPKVGSLGLANNGIRGLTSRRQSSIASDIVRDHHWWPSTTIAAEIFHHTCQEIPIRFDFSQAIVKRRETETMSDLINLDEFTITITSTYALEWMVEYIEREIERSELSYKCVFSINDSATFQMTTNAPKSREDATRQHETLLGIMETMGFKKLGGNKGVRKEEEPANWIIEVALNWSG</sequence>
<feature type="signal peptide" evidence="1">
    <location>
        <begin position="1"/>
        <end position="18"/>
    </location>
</feature>
<dbReference type="RefSeq" id="XP_014539898.2">
    <property type="nucleotide sequence ID" value="XM_014684412.2"/>
</dbReference>
<evidence type="ECO:0000313" key="3">
    <source>
        <dbReference type="Proteomes" id="UP000510686"/>
    </source>
</evidence>
<dbReference type="Proteomes" id="UP000510686">
    <property type="component" value="Chromosome 7"/>
</dbReference>
<organism evidence="2 3">
    <name type="scientific">Metarhizium brunneum</name>
    <dbReference type="NCBI Taxonomy" id="500148"/>
    <lineage>
        <taxon>Eukaryota</taxon>
        <taxon>Fungi</taxon>
        <taxon>Dikarya</taxon>
        <taxon>Ascomycota</taxon>
        <taxon>Pezizomycotina</taxon>
        <taxon>Sordariomycetes</taxon>
        <taxon>Hypocreomycetidae</taxon>
        <taxon>Hypocreales</taxon>
        <taxon>Clavicipitaceae</taxon>
        <taxon>Metarhizium</taxon>
    </lineage>
</organism>
<proteinExistence type="predicted"/>
<evidence type="ECO:0000256" key="1">
    <source>
        <dbReference type="SAM" id="SignalP"/>
    </source>
</evidence>
<dbReference type="KEGG" id="mbrn:26247337"/>
<reference evidence="2 3" key="1">
    <citation type="submission" date="2020-07" db="EMBL/GenBank/DDBJ databases">
        <title>Telomere length de novo assembly of all 7 chromosomes of the fungus, Metarhizium brunneum, using a novel assembly pipeline.</title>
        <authorList>
            <person name="Saud z."/>
            <person name="Kortsinoglou A."/>
            <person name="Kouvelis V.N."/>
            <person name="Butt T.M."/>
        </authorList>
    </citation>
    <scope>NUCLEOTIDE SEQUENCE [LARGE SCALE GENOMIC DNA]</scope>
    <source>
        <strain evidence="2 3">4556</strain>
    </source>
</reference>
<feature type="chain" id="PRO_5028814401" evidence="1">
    <location>
        <begin position="19"/>
        <end position="217"/>
    </location>
</feature>
<protein>
    <submittedName>
        <fullName evidence="2">Uncharacterized protein</fullName>
    </submittedName>
</protein>
<gene>
    <name evidence="2" type="ORF">G6M90_00g106830</name>
</gene>
<dbReference type="EMBL" id="CP058938">
    <property type="protein sequence ID" value="QLI74386.1"/>
    <property type="molecule type" value="Genomic_DNA"/>
</dbReference>
<dbReference type="OrthoDB" id="10524495at2759"/>
<keyword evidence="3" id="KW-1185">Reference proteome</keyword>
<dbReference type="GeneID" id="26247337"/>
<keyword evidence="1" id="KW-0732">Signal</keyword>